<comment type="caution">
    <text evidence="2">The sequence shown here is derived from an EMBL/GenBank/DDBJ whole genome shotgun (WGS) entry which is preliminary data.</text>
</comment>
<proteinExistence type="predicted"/>
<feature type="region of interest" description="Disordered" evidence="1">
    <location>
        <begin position="1"/>
        <end position="26"/>
    </location>
</feature>
<dbReference type="AlphaFoldDB" id="A0A318SRT6"/>
<organism evidence="2 3">
    <name type="scientific">Pseudoroseicyclus aestuarii</name>
    <dbReference type="NCBI Taxonomy" id="1795041"/>
    <lineage>
        <taxon>Bacteria</taxon>
        <taxon>Pseudomonadati</taxon>
        <taxon>Pseudomonadota</taxon>
        <taxon>Alphaproteobacteria</taxon>
        <taxon>Rhodobacterales</taxon>
        <taxon>Paracoccaceae</taxon>
        <taxon>Pseudoroseicyclus</taxon>
    </lineage>
</organism>
<keyword evidence="3" id="KW-1185">Reference proteome</keyword>
<dbReference type="InterPro" id="IPR027417">
    <property type="entry name" value="P-loop_NTPase"/>
</dbReference>
<name>A0A318SRT6_9RHOB</name>
<dbReference type="RefSeq" id="WP_245904846.1">
    <property type="nucleotide sequence ID" value="NZ_QJTE01000008.1"/>
</dbReference>
<reference evidence="2 3" key="1">
    <citation type="submission" date="2018-06" db="EMBL/GenBank/DDBJ databases">
        <title>Genomic Encyclopedia of Type Strains, Phase III (KMG-III): the genomes of soil and plant-associated and newly described type strains.</title>
        <authorList>
            <person name="Whitman W."/>
        </authorList>
    </citation>
    <scope>NUCLEOTIDE SEQUENCE [LARGE SCALE GENOMIC DNA]</scope>
    <source>
        <strain evidence="2 3">CECT 9025</strain>
    </source>
</reference>
<dbReference type="EMBL" id="QJTE01000008">
    <property type="protein sequence ID" value="PYE81189.1"/>
    <property type="molecule type" value="Genomic_DNA"/>
</dbReference>
<protein>
    <submittedName>
        <fullName evidence="2">Protein ImuA</fullName>
    </submittedName>
</protein>
<evidence type="ECO:0000313" key="2">
    <source>
        <dbReference type="EMBL" id="PYE81189.1"/>
    </source>
</evidence>
<dbReference type="SUPFAM" id="SSF52540">
    <property type="entry name" value="P-loop containing nucleoside triphosphate hydrolases"/>
    <property type="match status" value="1"/>
</dbReference>
<evidence type="ECO:0000256" key="1">
    <source>
        <dbReference type="SAM" id="MobiDB-lite"/>
    </source>
</evidence>
<sequence length="229" mass="24689">MSWSSSSPPLSSPSSAPEDRSPTLSEIFAETSADAAAPAFALAHLGEDTRPLLWIQDRMSRREAGRVNPPGLAEFGARPLLMLEVARPVDVLWAMEQGLDTPALCAVIGEVWGDPPALDFTATKRLALRAEAHGVHAWLIRRGARADLSAARERWRIASLPARADPFDSRAPGAPLWQADLFRARWRAPGAWVAGHERGSGQQPRLVLEHAISAPPAAAASGMQRARHA</sequence>
<dbReference type="Gene3D" id="3.40.50.300">
    <property type="entry name" value="P-loop containing nucleotide triphosphate hydrolases"/>
    <property type="match status" value="1"/>
</dbReference>
<evidence type="ECO:0000313" key="3">
    <source>
        <dbReference type="Proteomes" id="UP000248311"/>
    </source>
</evidence>
<accession>A0A318SRT6</accession>
<feature type="compositionally biased region" description="Low complexity" evidence="1">
    <location>
        <begin position="1"/>
        <end position="16"/>
    </location>
</feature>
<dbReference type="Proteomes" id="UP000248311">
    <property type="component" value="Unassembled WGS sequence"/>
</dbReference>
<gene>
    <name evidence="2" type="ORF">DFP88_10832</name>
</gene>